<dbReference type="AlphaFoldDB" id="A0A926I268"/>
<protein>
    <submittedName>
        <fullName evidence="1">Uncharacterized protein</fullName>
    </submittedName>
</protein>
<evidence type="ECO:0000313" key="1">
    <source>
        <dbReference type="EMBL" id="MBC8544010.1"/>
    </source>
</evidence>
<name>A0A926I268_9FIRM</name>
<dbReference type="EMBL" id="JACRSQ010000015">
    <property type="protein sequence ID" value="MBC8544010.1"/>
    <property type="molecule type" value="Genomic_DNA"/>
</dbReference>
<dbReference type="RefSeq" id="WP_177719630.1">
    <property type="nucleotide sequence ID" value="NZ_JACRSQ010000015.1"/>
</dbReference>
<evidence type="ECO:0000313" key="2">
    <source>
        <dbReference type="Proteomes" id="UP000657006"/>
    </source>
</evidence>
<organism evidence="1 2">
    <name type="scientific">Bianquea renquensis</name>
    <dbReference type="NCBI Taxonomy" id="2763661"/>
    <lineage>
        <taxon>Bacteria</taxon>
        <taxon>Bacillati</taxon>
        <taxon>Bacillota</taxon>
        <taxon>Clostridia</taxon>
        <taxon>Eubacteriales</taxon>
        <taxon>Bianqueaceae</taxon>
        <taxon>Bianquea</taxon>
    </lineage>
</organism>
<sequence length="128" mass="14621">MNITYYPTEDIVKSAMQQDDPLLAIISFDGAAAAIAPIDDAVEHHILIKKSGLPANIDEVFRIVINKEGADWTFICPSDYKQIPDKRRRIAAFYKDGFALITELLSEIGYFVDVTIPKRYRRHFDELM</sequence>
<reference evidence="1" key="1">
    <citation type="submission" date="2020-08" db="EMBL/GenBank/DDBJ databases">
        <title>Genome public.</title>
        <authorList>
            <person name="Liu C."/>
            <person name="Sun Q."/>
        </authorList>
    </citation>
    <scope>NUCLEOTIDE SEQUENCE</scope>
    <source>
        <strain evidence="1">NSJ-32</strain>
    </source>
</reference>
<keyword evidence="2" id="KW-1185">Reference proteome</keyword>
<accession>A0A926I268</accession>
<proteinExistence type="predicted"/>
<comment type="caution">
    <text evidence="1">The sequence shown here is derived from an EMBL/GenBank/DDBJ whole genome shotgun (WGS) entry which is preliminary data.</text>
</comment>
<dbReference type="Proteomes" id="UP000657006">
    <property type="component" value="Unassembled WGS sequence"/>
</dbReference>
<gene>
    <name evidence="1" type="ORF">H8730_10675</name>
</gene>